<feature type="signal peptide" evidence="1">
    <location>
        <begin position="1"/>
        <end position="18"/>
    </location>
</feature>
<dbReference type="GO" id="GO:0030246">
    <property type="term" value="F:carbohydrate binding"/>
    <property type="evidence" value="ECO:0007669"/>
    <property type="project" value="InterPro"/>
</dbReference>
<proteinExistence type="predicted"/>
<evidence type="ECO:0000313" key="3">
    <source>
        <dbReference type="EMBL" id="CAD8215160.1"/>
    </source>
</evidence>
<dbReference type="GO" id="GO:0007155">
    <property type="term" value="P:cell adhesion"/>
    <property type="evidence" value="ECO:0007669"/>
    <property type="project" value="InterPro"/>
</dbReference>
<dbReference type="OrthoDB" id="10353193at2759"/>
<dbReference type="Pfam" id="PF09458">
    <property type="entry name" value="H_lectin"/>
    <property type="match status" value="1"/>
</dbReference>
<feature type="domain" description="H-type lectin" evidence="2">
    <location>
        <begin position="47"/>
        <end position="108"/>
    </location>
</feature>
<comment type="caution">
    <text evidence="3">The sequence shown here is derived from an EMBL/GenBank/DDBJ whole genome shotgun (WGS) entry which is preliminary data.</text>
</comment>
<feature type="chain" id="PRO_5035906355" description="H-type lectin domain-containing protein" evidence="1">
    <location>
        <begin position="19"/>
        <end position="413"/>
    </location>
</feature>
<gene>
    <name evidence="3" type="ORF">POCTA_138.1.T2100007</name>
</gene>
<dbReference type="InterPro" id="IPR019019">
    <property type="entry name" value="H-type_lectin_domain"/>
</dbReference>
<accession>A0A8S1YMM1</accession>
<reference evidence="3" key="1">
    <citation type="submission" date="2021-01" db="EMBL/GenBank/DDBJ databases">
        <authorList>
            <consortium name="Genoscope - CEA"/>
            <person name="William W."/>
        </authorList>
    </citation>
    <scope>NUCLEOTIDE SEQUENCE</scope>
</reference>
<dbReference type="OMA" id="QVIFNVW"/>
<dbReference type="AlphaFoldDB" id="A0A8S1YMM1"/>
<evidence type="ECO:0000259" key="2">
    <source>
        <dbReference type="Pfam" id="PF09458"/>
    </source>
</evidence>
<protein>
    <recommendedName>
        <fullName evidence="2">H-type lectin domain-containing protein</fullName>
    </recommendedName>
</protein>
<evidence type="ECO:0000256" key="1">
    <source>
        <dbReference type="SAM" id="SignalP"/>
    </source>
</evidence>
<name>A0A8S1YMM1_PAROT</name>
<keyword evidence="1" id="KW-0732">Signal</keyword>
<keyword evidence="4" id="KW-1185">Reference proteome</keyword>
<dbReference type="Proteomes" id="UP000683925">
    <property type="component" value="Unassembled WGS sequence"/>
</dbReference>
<dbReference type="EMBL" id="CAJJDP010000214">
    <property type="protein sequence ID" value="CAD8215160.1"/>
    <property type="molecule type" value="Genomic_DNA"/>
</dbReference>
<sequence>MYFLLNIILLIFIDKIYTVTLLHDFDYPLNENKTRMCNQSNSLSYPITFQEYDRIPQVIFNVWQLNMTRDENEVQACVSQIENESFFVNIACPKSGNVEMLQFKWFAIDDQRIQVINCYNMTEIKIKTFQHNNPNTLSGYVSITSIGFKGKVDFYLKILQLNTTSVTVDILGNYENVTQLGYQIILGVDGSFKKLNDSYFSNQFTSENYKLESNYSLANCFYGFNFTNTQNFDFLSSIQENQTNNSFSYSIQPRGGGSHNSVFLIVQQIQTTYSPLQFQKLSIKQFEQVPQKEAQIIISYQQGDYIFSNIVGHHIFVDKEFDKIQILTQINCEQRQSIRSTFNKFKKSVIQKSLHLTHYCDPNKKQINFELVLKNTDKSNTELVVNISKMNQSVSQIIYNQVKEEYILYEIFR</sequence>
<evidence type="ECO:0000313" key="4">
    <source>
        <dbReference type="Proteomes" id="UP000683925"/>
    </source>
</evidence>
<organism evidence="3 4">
    <name type="scientific">Paramecium octaurelia</name>
    <dbReference type="NCBI Taxonomy" id="43137"/>
    <lineage>
        <taxon>Eukaryota</taxon>
        <taxon>Sar</taxon>
        <taxon>Alveolata</taxon>
        <taxon>Ciliophora</taxon>
        <taxon>Intramacronucleata</taxon>
        <taxon>Oligohymenophorea</taxon>
        <taxon>Peniculida</taxon>
        <taxon>Parameciidae</taxon>
        <taxon>Paramecium</taxon>
    </lineage>
</organism>